<feature type="coiled-coil region" evidence="1">
    <location>
        <begin position="134"/>
        <end position="200"/>
    </location>
</feature>
<dbReference type="RefSeq" id="WP_339597866.1">
    <property type="nucleotide sequence ID" value="NZ_JBBHLC010000001.1"/>
</dbReference>
<gene>
    <name evidence="3" type="ORF">V7S98_00270</name>
</gene>
<keyword evidence="2" id="KW-0812">Transmembrane</keyword>
<feature type="transmembrane region" description="Helical" evidence="2">
    <location>
        <begin position="51"/>
        <end position="73"/>
    </location>
</feature>
<evidence type="ECO:0000256" key="1">
    <source>
        <dbReference type="SAM" id="Coils"/>
    </source>
</evidence>
<comment type="caution">
    <text evidence="3">The sequence shown here is derived from an EMBL/GenBank/DDBJ whole genome shotgun (WGS) entry which is preliminary data.</text>
</comment>
<keyword evidence="4" id="KW-1185">Reference proteome</keyword>
<dbReference type="Proteomes" id="UP001380290">
    <property type="component" value="Unassembled WGS sequence"/>
</dbReference>
<accession>A0ABU8QLY1</accession>
<proteinExistence type="predicted"/>
<reference evidence="3 4" key="1">
    <citation type="submission" date="2024-02" db="EMBL/GenBank/DDBJ databases">
        <title>Identification of pathogenicity and growth-promoting function of Pseudomonas putida variant.</title>
        <authorList>
            <person name="Sun J."/>
        </authorList>
    </citation>
    <scope>NUCLEOTIDE SEQUENCE [LARGE SCALE GENOMIC DNA]</scope>
    <source>
        <strain evidence="3 4">A03</strain>
    </source>
</reference>
<protein>
    <submittedName>
        <fullName evidence="3">Uncharacterized protein</fullName>
    </submittedName>
</protein>
<keyword evidence="2" id="KW-0472">Membrane</keyword>
<keyword evidence="1" id="KW-0175">Coiled coil</keyword>
<evidence type="ECO:0000256" key="2">
    <source>
        <dbReference type="SAM" id="Phobius"/>
    </source>
</evidence>
<dbReference type="EMBL" id="JBBHLC010000001">
    <property type="protein sequence ID" value="MEJ5861663.1"/>
    <property type="molecule type" value="Genomic_DNA"/>
</dbReference>
<organism evidence="3 4">
    <name type="scientific">Pseudomonas farsensis</name>
    <dbReference type="NCBI Taxonomy" id="2745492"/>
    <lineage>
        <taxon>Bacteria</taxon>
        <taxon>Pseudomonadati</taxon>
        <taxon>Pseudomonadota</taxon>
        <taxon>Gammaproteobacteria</taxon>
        <taxon>Pseudomonadales</taxon>
        <taxon>Pseudomonadaceae</taxon>
        <taxon>Pseudomonas</taxon>
    </lineage>
</organism>
<keyword evidence="2" id="KW-1133">Transmembrane helix</keyword>
<evidence type="ECO:0000313" key="3">
    <source>
        <dbReference type="EMBL" id="MEJ5861663.1"/>
    </source>
</evidence>
<sequence length="282" mass="31851">MDEQDGKDPANRIKGFLSIGNVRDLALIGLITVVCYRLATAKIDIELKDFSFTDLLSMFLAVSAIALSAAFYFKADESARSFYNNTYKFTKDVSESLGRIDAGFGEKLKNIDQSYVGISDKLDRFTDPLYMASKAKAAKEVEDKEADIQEQEARRDDVLQELMRRADMAGAEKEQTLAKLAEMSEELARSKAELERSRSLSVDWGSPMVSKFLSLIYKYYEKRYMGAPPIVILRHFSDVMKDKDFTPGLRSYLIDAGFMDGGGLTPRGVDLVRQMLERRVDF</sequence>
<name>A0ABU8QLY1_9PSED</name>
<evidence type="ECO:0000313" key="4">
    <source>
        <dbReference type="Proteomes" id="UP001380290"/>
    </source>
</evidence>
<feature type="transmembrane region" description="Helical" evidence="2">
    <location>
        <begin position="21"/>
        <end position="39"/>
    </location>
</feature>